<keyword evidence="8" id="KW-0175">Coiled coil</keyword>
<dbReference type="GO" id="GO:0005829">
    <property type="term" value="C:cytosol"/>
    <property type="evidence" value="ECO:0007669"/>
    <property type="project" value="TreeGrafter"/>
</dbReference>
<dbReference type="RefSeq" id="WP_068848044.1">
    <property type="nucleotide sequence ID" value="NZ_LYDR01000093.1"/>
</dbReference>
<comment type="similarity">
    <text evidence="2">Belongs to the FliH family.</text>
</comment>
<keyword evidence="5" id="KW-1005">Bacterial flagellum biogenesis</keyword>
<dbReference type="AlphaFoldDB" id="A0A1C3ECU4"/>
<dbReference type="GO" id="GO:0044781">
    <property type="term" value="P:bacterial-type flagellum organization"/>
    <property type="evidence" value="ECO:0007669"/>
    <property type="project" value="UniProtKB-KW"/>
</dbReference>
<dbReference type="Proteomes" id="UP000094828">
    <property type="component" value="Unassembled WGS sequence"/>
</dbReference>
<dbReference type="OrthoDB" id="9152601at2"/>
<feature type="coiled-coil region" evidence="8">
    <location>
        <begin position="39"/>
        <end position="66"/>
    </location>
</feature>
<organism evidence="10 11">
    <name type="scientific">Planctopirus hydrillae</name>
    <dbReference type="NCBI Taxonomy" id="1841610"/>
    <lineage>
        <taxon>Bacteria</taxon>
        <taxon>Pseudomonadati</taxon>
        <taxon>Planctomycetota</taxon>
        <taxon>Planctomycetia</taxon>
        <taxon>Planctomycetales</taxon>
        <taxon>Planctomycetaceae</taxon>
        <taxon>Planctopirus</taxon>
    </lineage>
</organism>
<evidence type="ECO:0000313" key="11">
    <source>
        <dbReference type="Proteomes" id="UP000094828"/>
    </source>
</evidence>
<keyword evidence="7" id="KW-1006">Bacterial flagellum protein export</keyword>
<comment type="function">
    <text evidence="1">Needed for flagellar regrowth and assembly.</text>
</comment>
<evidence type="ECO:0000256" key="4">
    <source>
        <dbReference type="ARBA" id="ARBA00022448"/>
    </source>
</evidence>
<dbReference type="PANTHER" id="PTHR34982:SF1">
    <property type="entry name" value="FLAGELLAR ASSEMBLY PROTEIN FLIH"/>
    <property type="match status" value="1"/>
</dbReference>
<dbReference type="GO" id="GO:0015031">
    <property type="term" value="P:protein transport"/>
    <property type="evidence" value="ECO:0007669"/>
    <property type="project" value="UniProtKB-KW"/>
</dbReference>
<proteinExistence type="inferred from homology"/>
<dbReference type="PANTHER" id="PTHR34982">
    <property type="entry name" value="YOP PROTEINS TRANSLOCATION PROTEIN L"/>
    <property type="match status" value="1"/>
</dbReference>
<comment type="caution">
    <text evidence="10">The sequence shown here is derived from an EMBL/GenBank/DDBJ whole genome shotgun (WGS) entry which is preliminary data.</text>
</comment>
<evidence type="ECO:0000256" key="7">
    <source>
        <dbReference type="ARBA" id="ARBA00023225"/>
    </source>
</evidence>
<evidence type="ECO:0000256" key="1">
    <source>
        <dbReference type="ARBA" id="ARBA00003041"/>
    </source>
</evidence>
<accession>A0A1C3ECU4</accession>
<dbReference type="STRING" id="1841610.A6X21_23090"/>
<evidence type="ECO:0000256" key="6">
    <source>
        <dbReference type="ARBA" id="ARBA00022927"/>
    </source>
</evidence>
<dbReference type="InterPro" id="IPR051472">
    <property type="entry name" value="T3SS_Stator/FliH"/>
</dbReference>
<gene>
    <name evidence="10" type="ORF">A6X21_23090</name>
</gene>
<evidence type="ECO:0000313" key="10">
    <source>
        <dbReference type="EMBL" id="ODA31077.1"/>
    </source>
</evidence>
<evidence type="ECO:0000256" key="3">
    <source>
        <dbReference type="ARBA" id="ARBA00016507"/>
    </source>
</evidence>
<name>A0A1C3ECU4_9PLAN</name>
<keyword evidence="6" id="KW-0653">Protein transport</keyword>
<keyword evidence="4" id="KW-0813">Transport</keyword>
<reference evidence="10 11" key="1">
    <citation type="submission" date="2016-05" db="EMBL/GenBank/DDBJ databases">
        <title>Genomic and physiological characterization of Planctopirus sp. isolated from fresh water lake.</title>
        <authorList>
            <person name="Subhash Y."/>
            <person name="Ramana C."/>
        </authorList>
    </citation>
    <scope>NUCLEOTIDE SEQUENCE [LARGE SCALE GENOMIC DNA]</scope>
    <source>
        <strain evidence="10 11">JC280</strain>
    </source>
</reference>
<evidence type="ECO:0000256" key="8">
    <source>
        <dbReference type="SAM" id="Coils"/>
    </source>
</evidence>
<protein>
    <recommendedName>
        <fullName evidence="3">Flagellar assembly protein FliH</fullName>
    </recommendedName>
</protein>
<evidence type="ECO:0000259" key="9">
    <source>
        <dbReference type="Pfam" id="PF02108"/>
    </source>
</evidence>
<dbReference type="EMBL" id="LYDR01000093">
    <property type="protein sequence ID" value="ODA31077.1"/>
    <property type="molecule type" value="Genomic_DNA"/>
</dbReference>
<dbReference type="Pfam" id="PF02108">
    <property type="entry name" value="FliH"/>
    <property type="match status" value="1"/>
</dbReference>
<feature type="domain" description="Flagellar assembly protein FliH/Type III secretion system HrpE" evidence="9">
    <location>
        <begin position="100"/>
        <end position="226"/>
    </location>
</feature>
<evidence type="ECO:0000256" key="5">
    <source>
        <dbReference type="ARBA" id="ARBA00022795"/>
    </source>
</evidence>
<sequence length="255" mass="27851">MSTSSRVLKAGMAPGSQGPVVFNYDDLQAQGESYLARVREQAAKMIDDARKQADELVKNAHSKAEQAGYQAGQALAMREMDQRLQTNVNQQVKERIGHLLPALEQVSRQIEQLKADWIARWETLAVELSLAIAERLMGQKIAADPEAVKPMIQSALELASREEIVLAIHPTDWEVLGHDEGLRLLASMAGCGEVSIQHDASLSRGSCVVSTRHGEIDARLETMLDRMTSELLGTAHRLLPHQQAASTTSISGNAP</sequence>
<dbReference type="InterPro" id="IPR018035">
    <property type="entry name" value="Flagellar_FliH/T3SS_HrpE"/>
</dbReference>
<keyword evidence="11" id="KW-1185">Reference proteome</keyword>
<evidence type="ECO:0000256" key="2">
    <source>
        <dbReference type="ARBA" id="ARBA00006602"/>
    </source>
</evidence>